<dbReference type="PANTHER" id="PTHR24198:SF165">
    <property type="entry name" value="ANKYRIN REPEAT-CONTAINING PROTEIN-RELATED"/>
    <property type="match status" value="1"/>
</dbReference>
<dbReference type="SUPFAM" id="SSF48403">
    <property type="entry name" value="Ankyrin repeat"/>
    <property type="match status" value="2"/>
</dbReference>
<feature type="repeat" description="ANK" evidence="3">
    <location>
        <begin position="200"/>
        <end position="232"/>
    </location>
</feature>
<sequence length="921" mass="101098">MRFGYRRYPALLLATETAQYEVAEALLRAGVDPEATSFTGTSPLMDALLTRNEALVQSLLATGADVDAITRDGFDLSVWCCAMAAPVRDDVTRLVTRAHATRKNPLPLDNILELDHIEGSPISVLQDLLAKTKIDVNVSNANGDFVLHALVSTLVVRKSIRSVPVCLRYNSRRVESEVLLSLVKDVIETHQAALDACNKLGQTPLHLALLYGHAEIALDLLGRGANPNIQDDFGCLPLHYACLGFFNDEAMALSVVQALLQGADRFAQRVGTHEDRRKFKSRLDKAALDVEGVLDQGYVELTAPPAITLTLSSAEHVLTTRSEGQGYLPWHFTCGACTHLNAGGRLCLDDDMNRRFIKNGDIRAAILRYLQANYGVKLDTPASKGLTGLHLAAKTDVGGSNASVLDILLAASEIPLNALHEPTLIDAPFPIPVGSMCEILSSDTLRVSQGYISSRTLDEKYHVILPDGTHLTNLERRQLKATTSTLAYLQGTAQTSSNTRLQGVVASKYVMRVESAFSALHYALQASDELSLRLLSLSSISLNHEGSDIPLLALACVARRSAEVVSRLVTPRVNVRVDLPLHNGQVRDCDEIPDGPSTSGLNTGRRAGRKQAAALHYAVIYEATDVVRALVTRKEHTNVNVRRSGDGFTPLHLACEMGDMDIVKILLDHGANLIQMSTVSSASNGVTPLHLLLKADERENAKLKALVAGRHLTREQLLEGLGAPAPSMTATKSDEARPGSSTDERDSGRAAPHADDEDEEEFEVSCILLDEEEHNLTLFTHLEQATQSGRPMGYRRRLEMEHAKSDEVLKIFFRLINGAKRTSKRQSITHDVVIPESDCVELDLCEEESAIDPEMAMAQEQFKQLKHWHACYAEQTVRSEWVDPAVLLNQERYRRRSSFNRRSTTALLEEIERLKEASATS</sequence>
<dbReference type="AlphaFoldDB" id="A0A8K1CFN7"/>
<dbReference type="Proteomes" id="UP000794436">
    <property type="component" value="Unassembled WGS sequence"/>
</dbReference>
<protein>
    <submittedName>
        <fullName evidence="5">Uncharacterized protein</fullName>
    </submittedName>
</protein>
<feature type="compositionally biased region" description="Basic and acidic residues" evidence="4">
    <location>
        <begin position="732"/>
        <end position="754"/>
    </location>
</feature>
<dbReference type="PANTHER" id="PTHR24198">
    <property type="entry name" value="ANKYRIN REPEAT AND PROTEIN KINASE DOMAIN-CONTAINING PROTEIN"/>
    <property type="match status" value="1"/>
</dbReference>
<evidence type="ECO:0000256" key="3">
    <source>
        <dbReference type="PROSITE-ProRule" id="PRU00023"/>
    </source>
</evidence>
<feature type="region of interest" description="Disordered" evidence="4">
    <location>
        <begin position="720"/>
        <end position="763"/>
    </location>
</feature>
<dbReference type="OrthoDB" id="194358at2759"/>
<dbReference type="SMART" id="SM00248">
    <property type="entry name" value="ANK"/>
    <property type="match status" value="8"/>
</dbReference>
<dbReference type="PRINTS" id="PR01415">
    <property type="entry name" value="ANKYRIN"/>
</dbReference>
<keyword evidence="2 3" id="KW-0040">ANK repeat</keyword>
<organism evidence="5 6">
    <name type="scientific">Pythium oligandrum</name>
    <name type="common">Mycoparasitic fungus</name>
    <dbReference type="NCBI Taxonomy" id="41045"/>
    <lineage>
        <taxon>Eukaryota</taxon>
        <taxon>Sar</taxon>
        <taxon>Stramenopiles</taxon>
        <taxon>Oomycota</taxon>
        <taxon>Peronosporomycetes</taxon>
        <taxon>Pythiales</taxon>
        <taxon>Pythiaceae</taxon>
        <taxon>Pythium</taxon>
    </lineage>
</organism>
<accession>A0A8K1CFN7</accession>
<dbReference type="InterPro" id="IPR002110">
    <property type="entry name" value="Ankyrin_rpt"/>
</dbReference>
<dbReference type="PROSITE" id="PS50297">
    <property type="entry name" value="ANK_REP_REGION"/>
    <property type="match status" value="3"/>
</dbReference>
<name>A0A8K1CFN7_PYTOL</name>
<keyword evidence="1" id="KW-0677">Repeat</keyword>
<keyword evidence="6" id="KW-1185">Reference proteome</keyword>
<dbReference type="PROSITE" id="PS50088">
    <property type="entry name" value="ANK_REPEAT"/>
    <property type="match status" value="3"/>
</dbReference>
<evidence type="ECO:0000313" key="5">
    <source>
        <dbReference type="EMBL" id="TMW62619.1"/>
    </source>
</evidence>
<reference evidence="5" key="1">
    <citation type="submission" date="2019-03" db="EMBL/GenBank/DDBJ databases">
        <title>Long read genome sequence of the mycoparasitic Pythium oligandrum ATCC 38472 isolated from sugarbeet rhizosphere.</title>
        <authorList>
            <person name="Gaulin E."/>
        </authorList>
    </citation>
    <scope>NUCLEOTIDE SEQUENCE</scope>
    <source>
        <strain evidence="5">ATCC 38472_TT</strain>
    </source>
</reference>
<dbReference type="InterPro" id="IPR036770">
    <property type="entry name" value="Ankyrin_rpt-contain_sf"/>
</dbReference>
<evidence type="ECO:0000313" key="6">
    <source>
        <dbReference type="Proteomes" id="UP000794436"/>
    </source>
</evidence>
<dbReference type="Gene3D" id="1.25.40.20">
    <property type="entry name" value="Ankyrin repeat-containing domain"/>
    <property type="match status" value="3"/>
</dbReference>
<evidence type="ECO:0000256" key="1">
    <source>
        <dbReference type="ARBA" id="ARBA00022737"/>
    </source>
</evidence>
<proteinExistence type="predicted"/>
<dbReference type="EMBL" id="SPLM01000073">
    <property type="protein sequence ID" value="TMW62619.1"/>
    <property type="molecule type" value="Genomic_DNA"/>
</dbReference>
<dbReference type="Pfam" id="PF13857">
    <property type="entry name" value="Ank_5"/>
    <property type="match status" value="1"/>
</dbReference>
<feature type="repeat" description="ANK" evidence="3">
    <location>
        <begin position="39"/>
        <end position="71"/>
    </location>
</feature>
<dbReference type="Pfam" id="PF12796">
    <property type="entry name" value="Ank_2"/>
    <property type="match status" value="1"/>
</dbReference>
<feature type="repeat" description="ANK" evidence="3">
    <location>
        <begin position="646"/>
        <end position="678"/>
    </location>
</feature>
<comment type="caution">
    <text evidence="5">The sequence shown here is derived from an EMBL/GenBank/DDBJ whole genome shotgun (WGS) entry which is preliminary data.</text>
</comment>
<evidence type="ECO:0000256" key="2">
    <source>
        <dbReference type="ARBA" id="ARBA00023043"/>
    </source>
</evidence>
<evidence type="ECO:0000256" key="4">
    <source>
        <dbReference type="SAM" id="MobiDB-lite"/>
    </source>
</evidence>
<gene>
    <name evidence="5" type="ORF">Poli38472_005237</name>
</gene>